<keyword evidence="4" id="KW-0677">Repeat</keyword>
<dbReference type="GO" id="GO:0006457">
    <property type="term" value="P:protein folding"/>
    <property type="evidence" value="ECO:0007669"/>
    <property type="project" value="InterPro"/>
</dbReference>
<organism evidence="10 11">
    <name type="scientific">Testicularia cyperi</name>
    <dbReference type="NCBI Taxonomy" id="1882483"/>
    <lineage>
        <taxon>Eukaryota</taxon>
        <taxon>Fungi</taxon>
        <taxon>Dikarya</taxon>
        <taxon>Basidiomycota</taxon>
        <taxon>Ustilaginomycotina</taxon>
        <taxon>Ustilaginomycetes</taxon>
        <taxon>Ustilaginales</taxon>
        <taxon>Anthracoideaceae</taxon>
        <taxon>Testicularia</taxon>
    </lineage>
</organism>
<dbReference type="PANTHER" id="PTHR45625">
    <property type="entry name" value="PEPTIDYL-PROLYL CIS-TRANS ISOMERASE-RELATED"/>
    <property type="match status" value="1"/>
</dbReference>
<dbReference type="EMBL" id="KZ819192">
    <property type="protein sequence ID" value="PWZ00398.1"/>
    <property type="molecule type" value="Genomic_DNA"/>
</dbReference>
<feature type="repeat" description="WD" evidence="7">
    <location>
        <begin position="106"/>
        <end position="138"/>
    </location>
</feature>
<feature type="compositionally biased region" description="Low complexity" evidence="8">
    <location>
        <begin position="595"/>
        <end position="609"/>
    </location>
</feature>
<reference evidence="10 11" key="1">
    <citation type="journal article" date="2018" name="Mol. Biol. Evol.">
        <title>Broad Genomic Sampling Reveals a Smut Pathogenic Ancestry of the Fungal Clade Ustilaginomycotina.</title>
        <authorList>
            <person name="Kijpornyongpan T."/>
            <person name="Mondo S.J."/>
            <person name="Barry K."/>
            <person name="Sandor L."/>
            <person name="Lee J."/>
            <person name="Lipzen A."/>
            <person name="Pangilinan J."/>
            <person name="LaButti K."/>
            <person name="Hainaut M."/>
            <person name="Henrissat B."/>
            <person name="Grigoriev I.V."/>
            <person name="Spatafora J.W."/>
            <person name="Aime M.C."/>
        </authorList>
    </citation>
    <scope>NUCLEOTIDE SEQUENCE [LARGE SCALE GENOMIC DNA]</scope>
    <source>
        <strain evidence="10 11">MCA 3645</strain>
    </source>
</reference>
<feature type="domain" description="PPIase cyclophilin-type" evidence="9">
    <location>
        <begin position="617"/>
        <end position="764"/>
    </location>
</feature>
<dbReference type="InterPro" id="IPR020892">
    <property type="entry name" value="Cyclophilin-type_PPIase_CS"/>
</dbReference>
<dbReference type="InParanoid" id="A0A317XR82"/>
<dbReference type="Proteomes" id="UP000246740">
    <property type="component" value="Unassembled WGS sequence"/>
</dbReference>
<evidence type="ECO:0000256" key="8">
    <source>
        <dbReference type="SAM" id="MobiDB-lite"/>
    </source>
</evidence>
<dbReference type="PANTHER" id="PTHR45625:SF4">
    <property type="entry name" value="PEPTIDYLPROLYL ISOMERASE DOMAIN AND WD REPEAT-CONTAINING PROTEIN 1"/>
    <property type="match status" value="1"/>
</dbReference>
<gene>
    <name evidence="10" type="ORF">BCV70DRAFT_94770</name>
</gene>
<dbReference type="SUPFAM" id="SSF50891">
    <property type="entry name" value="Cyclophilin-like"/>
    <property type="match status" value="1"/>
</dbReference>
<comment type="catalytic activity">
    <reaction evidence="1">
        <text>[protein]-peptidylproline (omega=180) = [protein]-peptidylproline (omega=0)</text>
        <dbReference type="Rhea" id="RHEA:16237"/>
        <dbReference type="Rhea" id="RHEA-COMP:10747"/>
        <dbReference type="Rhea" id="RHEA-COMP:10748"/>
        <dbReference type="ChEBI" id="CHEBI:83833"/>
        <dbReference type="ChEBI" id="CHEBI:83834"/>
        <dbReference type="EC" id="5.2.1.8"/>
    </reaction>
</comment>
<feature type="compositionally biased region" description="Low complexity" evidence="8">
    <location>
        <begin position="144"/>
        <end position="160"/>
    </location>
</feature>
<name>A0A317XR82_9BASI</name>
<evidence type="ECO:0000256" key="5">
    <source>
        <dbReference type="ARBA" id="ARBA00023110"/>
    </source>
</evidence>
<evidence type="ECO:0000259" key="9">
    <source>
        <dbReference type="PROSITE" id="PS50072"/>
    </source>
</evidence>
<feature type="region of interest" description="Disordered" evidence="8">
    <location>
        <begin position="587"/>
        <end position="610"/>
    </location>
</feature>
<evidence type="ECO:0000256" key="4">
    <source>
        <dbReference type="ARBA" id="ARBA00022737"/>
    </source>
</evidence>
<evidence type="ECO:0000256" key="7">
    <source>
        <dbReference type="PROSITE-ProRule" id="PRU00221"/>
    </source>
</evidence>
<dbReference type="SUPFAM" id="SSF50978">
    <property type="entry name" value="WD40 repeat-like"/>
    <property type="match status" value="1"/>
</dbReference>
<keyword evidence="3 7" id="KW-0853">WD repeat</keyword>
<dbReference type="SMART" id="SM00320">
    <property type="entry name" value="WD40"/>
    <property type="match status" value="4"/>
</dbReference>
<dbReference type="PROSITE" id="PS00170">
    <property type="entry name" value="CSA_PPIASE_1"/>
    <property type="match status" value="1"/>
</dbReference>
<evidence type="ECO:0000256" key="3">
    <source>
        <dbReference type="ARBA" id="ARBA00022574"/>
    </source>
</evidence>
<sequence length="765" mass="82513">MPVVSSTSSRDAVDANAKKRSRSRSSDTASSTDDVPSSSVASPGPQLPPTDAVHSDSNDDDIGPPPPPGNEASTSKPAAHKKKRRNVAYEQTFLTNLPSADRYFKSLMHRDTVTSVTVTPLTGFVITTSVDGWVKFWKKTTLAGGSSVGGASASTASSKDGGLGGAGSVVEFVKQYRAHLSSIIATACSCDGAMYATLAADRTVKIFDVVNFDLINMLNLPYQARTLAWIHKRGSARSLLAISDEGSPLIRIYDGRADGTSSAFERSSSPPASDTQDGVSVPGSVNGRGTAVEPLTTVTKVHKAPVHLIKFNEKHDVVISCDVSGFVEYWTPEEPFSAPSPSKVPSIFEFKSGTDLFDFKKSKTVPSTLTVAPDGESFATFSIQDRQIRLFDFRSGKIRRRYDESLEAAQALQAQAAPLPTGSSAGNGATETLASINFKLDEMEFGRRIAVERELDAVSATGPKAGLSNAASAALWNVLFDESCNFVIYTSLIGIKVVNIVSNRCVRLLGKDESVRFLNLALYQGAPDKKKVSSLALAASDNPLLQKQGLSDPTLFTTAFNRARFYMFTRLDPDAVSGDRDVFNEKPTREERAIAASTSSTSKSNANTNRHSSATLHTTFGDISITLFSDLVPKTCSNFVGLAKKGYYDNVIFHRVIKKFMIQTGDPLGDGTGGESFWGGNFEDEFHPSLDHSKPFTVSMANAGPGTNGSQFFITTVPTPWLDRKHTVFGKVKLGMDVVTRIEDARVDKNDKPRDDIRILNVTLR</sequence>
<dbReference type="PROSITE" id="PS50072">
    <property type="entry name" value="CSA_PPIASE_2"/>
    <property type="match status" value="1"/>
</dbReference>
<dbReference type="AlphaFoldDB" id="A0A317XR82"/>
<feature type="region of interest" description="Disordered" evidence="8">
    <location>
        <begin position="1"/>
        <end position="85"/>
    </location>
</feature>
<dbReference type="GO" id="GO:0005634">
    <property type="term" value="C:nucleus"/>
    <property type="evidence" value="ECO:0007669"/>
    <property type="project" value="UniProtKB-ARBA"/>
</dbReference>
<dbReference type="InterPro" id="IPR036322">
    <property type="entry name" value="WD40_repeat_dom_sf"/>
</dbReference>
<dbReference type="PROSITE" id="PS50082">
    <property type="entry name" value="WD_REPEATS_2"/>
    <property type="match status" value="1"/>
</dbReference>
<dbReference type="Pfam" id="PF00400">
    <property type="entry name" value="WD40"/>
    <property type="match status" value="2"/>
</dbReference>
<dbReference type="InterPro" id="IPR029000">
    <property type="entry name" value="Cyclophilin-like_dom_sf"/>
</dbReference>
<keyword evidence="5" id="KW-0697">Rotamase</keyword>
<protein>
    <recommendedName>
        <fullName evidence="2">peptidylprolyl isomerase</fullName>
        <ecNumber evidence="2">5.2.1.8</ecNumber>
    </recommendedName>
</protein>
<dbReference type="FunCoup" id="A0A317XR82">
    <property type="interactions" value="684"/>
</dbReference>
<dbReference type="PRINTS" id="PR00153">
    <property type="entry name" value="CSAPPISMRASE"/>
</dbReference>
<evidence type="ECO:0000256" key="6">
    <source>
        <dbReference type="ARBA" id="ARBA00023235"/>
    </source>
</evidence>
<feature type="compositionally biased region" description="Polar residues" evidence="8">
    <location>
        <begin position="1"/>
        <end position="10"/>
    </location>
</feature>
<dbReference type="OrthoDB" id="10264753at2759"/>
<feature type="compositionally biased region" description="Low complexity" evidence="8">
    <location>
        <begin position="26"/>
        <end position="43"/>
    </location>
</feature>
<accession>A0A317XR82</accession>
<feature type="region of interest" description="Disordered" evidence="8">
    <location>
        <begin position="144"/>
        <end position="163"/>
    </location>
</feature>
<proteinExistence type="predicted"/>
<evidence type="ECO:0000313" key="10">
    <source>
        <dbReference type="EMBL" id="PWZ00398.1"/>
    </source>
</evidence>
<dbReference type="Gene3D" id="2.130.10.10">
    <property type="entry name" value="YVTN repeat-like/Quinoprotein amine dehydrogenase"/>
    <property type="match status" value="1"/>
</dbReference>
<dbReference type="EC" id="5.2.1.8" evidence="2"/>
<keyword evidence="11" id="KW-1185">Reference proteome</keyword>
<feature type="compositionally biased region" description="Polar residues" evidence="8">
    <location>
        <begin position="261"/>
        <end position="278"/>
    </location>
</feature>
<keyword evidence="6" id="KW-0413">Isomerase</keyword>
<dbReference type="Pfam" id="PF00160">
    <property type="entry name" value="Pro_isomerase"/>
    <property type="match status" value="1"/>
</dbReference>
<dbReference type="InterPro" id="IPR001680">
    <property type="entry name" value="WD40_rpt"/>
</dbReference>
<dbReference type="InterPro" id="IPR044666">
    <property type="entry name" value="Cyclophilin_A-like"/>
</dbReference>
<evidence type="ECO:0000313" key="11">
    <source>
        <dbReference type="Proteomes" id="UP000246740"/>
    </source>
</evidence>
<evidence type="ECO:0000256" key="1">
    <source>
        <dbReference type="ARBA" id="ARBA00000971"/>
    </source>
</evidence>
<dbReference type="InterPro" id="IPR015943">
    <property type="entry name" value="WD40/YVTN_repeat-like_dom_sf"/>
</dbReference>
<dbReference type="STRING" id="1882483.A0A317XR82"/>
<dbReference type="InterPro" id="IPR002130">
    <property type="entry name" value="Cyclophilin-type_PPIase_dom"/>
</dbReference>
<evidence type="ECO:0000256" key="2">
    <source>
        <dbReference type="ARBA" id="ARBA00013194"/>
    </source>
</evidence>
<dbReference type="Gene3D" id="2.40.100.10">
    <property type="entry name" value="Cyclophilin-like"/>
    <property type="match status" value="1"/>
</dbReference>
<dbReference type="GO" id="GO:0003755">
    <property type="term" value="F:peptidyl-prolyl cis-trans isomerase activity"/>
    <property type="evidence" value="ECO:0007669"/>
    <property type="project" value="UniProtKB-KW"/>
</dbReference>
<dbReference type="FunFam" id="2.40.100.10:FF:000003">
    <property type="entry name" value="Peptidylprolyl isomerase domain and WD repeat-containing 1"/>
    <property type="match status" value="1"/>
</dbReference>
<feature type="region of interest" description="Disordered" evidence="8">
    <location>
        <begin position="261"/>
        <end position="286"/>
    </location>
</feature>